<gene>
    <name evidence="1" type="ORF">MNB_SV-6-384</name>
</gene>
<sequence length="38" mass="4703">MFQNDKIKKVSTKRRAYNMEFEVKIEHLMRFVLDMLIV</sequence>
<evidence type="ECO:0000313" key="1">
    <source>
        <dbReference type="EMBL" id="SFV62279.1"/>
    </source>
</evidence>
<proteinExistence type="predicted"/>
<name>A0A1W1C947_9ZZZZ</name>
<dbReference type="AlphaFoldDB" id="A0A1W1C947"/>
<protein>
    <submittedName>
        <fullName evidence="1">Uncharacterized protein</fullName>
    </submittedName>
</protein>
<accession>A0A1W1C947</accession>
<reference evidence="1" key="1">
    <citation type="submission" date="2016-10" db="EMBL/GenBank/DDBJ databases">
        <authorList>
            <person name="de Groot N.N."/>
        </authorList>
    </citation>
    <scope>NUCLEOTIDE SEQUENCE</scope>
</reference>
<organism evidence="1">
    <name type="scientific">hydrothermal vent metagenome</name>
    <dbReference type="NCBI Taxonomy" id="652676"/>
    <lineage>
        <taxon>unclassified sequences</taxon>
        <taxon>metagenomes</taxon>
        <taxon>ecological metagenomes</taxon>
    </lineage>
</organism>
<dbReference type="EMBL" id="FPHC01000065">
    <property type="protein sequence ID" value="SFV62279.1"/>
    <property type="molecule type" value="Genomic_DNA"/>
</dbReference>